<evidence type="ECO:0000256" key="16">
    <source>
        <dbReference type="PROSITE-ProRule" id="PRU01211"/>
    </source>
</evidence>
<feature type="domain" description="Peptidase M12A" evidence="19">
    <location>
        <begin position="92"/>
        <end position="288"/>
    </location>
</feature>
<proteinExistence type="predicted"/>
<keyword evidence="21" id="KW-1185">Reference proteome</keyword>
<comment type="caution">
    <text evidence="20">The sequence shown here is derived from an EMBL/GenBank/DDBJ whole genome shotgun (WGS) entry which is preliminary data.</text>
</comment>
<gene>
    <name evidence="20" type="ORF">CYNAS_LOCUS15117</name>
</gene>
<keyword evidence="8 16" id="KW-0378">Hydrolase</keyword>
<dbReference type="AlphaFoldDB" id="A0AA36H3S6"/>
<evidence type="ECO:0000313" key="21">
    <source>
        <dbReference type="Proteomes" id="UP001176961"/>
    </source>
</evidence>
<protein>
    <recommendedName>
        <fullName evidence="14">Zinc metalloproteinase</fullName>
    </recommendedName>
</protein>
<dbReference type="Pfam" id="PF01400">
    <property type="entry name" value="Astacin"/>
    <property type="match status" value="1"/>
</dbReference>
<dbReference type="InterPro" id="IPR035914">
    <property type="entry name" value="Sperma_CUB_dom_sf"/>
</dbReference>
<accession>A0AA36H3S6</accession>
<keyword evidence="10 16" id="KW-0482">Metalloprotease</keyword>
<organism evidence="20 21">
    <name type="scientific">Cylicocyclus nassatus</name>
    <name type="common">Nematode worm</name>
    <dbReference type="NCBI Taxonomy" id="53992"/>
    <lineage>
        <taxon>Eukaryota</taxon>
        <taxon>Metazoa</taxon>
        <taxon>Ecdysozoa</taxon>
        <taxon>Nematoda</taxon>
        <taxon>Chromadorea</taxon>
        <taxon>Rhabditida</taxon>
        <taxon>Rhabditina</taxon>
        <taxon>Rhabditomorpha</taxon>
        <taxon>Strongyloidea</taxon>
        <taxon>Strongylidae</taxon>
        <taxon>Cylicocyclus</taxon>
    </lineage>
</organism>
<dbReference type="SMART" id="SM00235">
    <property type="entry name" value="ZnMc"/>
    <property type="match status" value="1"/>
</dbReference>
<dbReference type="SUPFAM" id="SSF49854">
    <property type="entry name" value="Spermadhesin, CUB domain"/>
    <property type="match status" value="1"/>
</dbReference>
<evidence type="ECO:0000256" key="3">
    <source>
        <dbReference type="ARBA" id="ARBA00022525"/>
    </source>
</evidence>
<evidence type="ECO:0000259" key="19">
    <source>
        <dbReference type="PROSITE" id="PS51864"/>
    </source>
</evidence>
<feature type="binding site" evidence="16">
    <location>
        <position position="195"/>
    </location>
    <ligand>
        <name>Zn(2+)</name>
        <dbReference type="ChEBI" id="CHEBI:29105"/>
        <note>catalytic</note>
    </ligand>
</feature>
<evidence type="ECO:0000256" key="8">
    <source>
        <dbReference type="ARBA" id="ARBA00022801"/>
    </source>
</evidence>
<keyword evidence="11" id="KW-0865">Zymogen</keyword>
<feature type="binding site" evidence="16">
    <location>
        <position position="189"/>
    </location>
    <ligand>
        <name>Zn(2+)</name>
        <dbReference type="ChEBI" id="CHEBI:29105"/>
        <note>catalytic</note>
    </ligand>
</feature>
<dbReference type="GO" id="GO:0008270">
    <property type="term" value="F:zinc ion binding"/>
    <property type="evidence" value="ECO:0007669"/>
    <property type="project" value="UniProtKB-UniRule"/>
</dbReference>
<dbReference type="GO" id="GO:0005576">
    <property type="term" value="C:extracellular region"/>
    <property type="evidence" value="ECO:0007669"/>
    <property type="project" value="UniProtKB-SubCell"/>
</dbReference>
<keyword evidence="6 16" id="KW-0479">Metal-binding</keyword>
<evidence type="ECO:0000256" key="11">
    <source>
        <dbReference type="ARBA" id="ARBA00023145"/>
    </source>
</evidence>
<evidence type="ECO:0000256" key="17">
    <source>
        <dbReference type="RuleBase" id="RU361183"/>
    </source>
</evidence>
<keyword evidence="4" id="KW-0245">EGF-like domain</keyword>
<dbReference type="Gene3D" id="2.60.120.290">
    <property type="entry name" value="Spermadhesin, CUB domain"/>
    <property type="match status" value="1"/>
</dbReference>
<dbReference type="PROSITE" id="PS51864">
    <property type="entry name" value="ASTACIN"/>
    <property type="match status" value="1"/>
</dbReference>
<dbReference type="EMBL" id="CATQJL010000305">
    <property type="protein sequence ID" value="CAJ0603134.1"/>
    <property type="molecule type" value="Genomic_DNA"/>
</dbReference>
<sequence length="456" mass="52179">MILVLYLFFAAYANARMIINPSKTVRNEHSSAEMYSALTEEANFKEDGETIDEINQKRGVGEVLYQGDIVLNDEQLNEIMKSREGATRKERQAFKDRNYPGTIWPNGAVYYSFHHSTNRKLQQLFRKGAMEWQKQTCLTFFEKRDANERIELMANDGCWSYVGNMHKVQSLSLGRGCETIGTAAHEIGHALGMFHTQSRHDRDRYIRIDMQNIRPSFLGQFQKETESTNDNYGLPYDYGSLMHYGARSFSSNGGITMMPYNENYIYTMGSPFLSFYDLLMMNKHYNCFGKCQGKSFAARCAMGGFPNPRDCSKCVCPGGYGGKLCIERPAGCGRILKATTSFRPFADIVGDRSVTYTNQRDDFLICNYWIKVPAGKRIEIRFVNITNGVAKNGCYWAGVELKVQKDQRLTGYRFCSSASTKKIFRSERNIVPIVTYSRIWPVKTTLQYRMSSLNII</sequence>
<comment type="subcellular location">
    <subcellularLocation>
        <location evidence="2 14">Secreted</location>
    </subcellularLocation>
</comment>
<feature type="active site" evidence="16">
    <location>
        <position position="186"/>
    </location>
</feature>
<evidence type="ECO:0000256" key="15">
    <source>
        <dbReference type="PROSITE-ProRule" id="PRU00059"/>
    </source>
</evidence>
<keyword evidence="13" id="KW-0325">Glycoprotein</keyword>
<dbReference type="PROSITE" id="PS01180">
    <property type="entry name" value="CUB"/>
    <property type="match status" value="1"/>
</dbReference>
<dbReference type="PANTHER" id="PTHR10127:SF793">
    <property type="entry name" value="ZINC METALLOPROTEINASE NAS-31"/>
    <property type="match status" value="1"/>
</dbReference>
<dbReference type="GO" id="GO:0018996">
    <property type="term" value="P:molting cycle, collagen and cuticulin-based cuticle"/>
    <property type="evidence" value="ECO:0007669"/>
    <property type="project" value="InterPro"/>
</dbReference>
<evidence type="ECO:0000256" key="1">
    <source>
        <dbReference type="ARBA" id="ARBA00002657"/>
    </source>
</evidence>
<keyword evidence="12" id="KW-1015">Disulfide bond</keyword>
<evidence type="ECO:0000256" key="13">
    <source>
        <dbReference type="ARBA" id="ARBA00023180"/>
    </source>
</evidence>
<feature type="domain" description="CUB" evidence="18">
    <location>
        <begin position="332"/>
        <end position="456"/>
    </location>
</feature>
<dbReference type="InterPro" id="IPR017050">
    <property type="entry name" value="Metallopeptidase_nem"/>
</dbReference>
<dbReference type="CDD" id="cd04280">
    <property type="entry name" value="ZnMc_astacin_like"/>
    <property type="match status" value="1"/>
</dbReference>
<keyword evidence="9 16" id="KW-0862">Zinc</keyword>
<dbReference type="PANTHER" id="PTHR10127">
    <property type="entry name" value="DISCOIDIN, CUB, EGF, LAMININ , AND ZINC METALLOPROTEASE DOMAIN CONTAINING"/>
    <property type="match status" value="1"/>
</dbReference>
<reference evidence="20" key="1">
    <citation type="submission" date="2023-07" db="EMBL/GenBank/DDBJ databases">
        <authorList>
            <consortium name="CYATHOMIX"/>
        </authorList>
    </citation>
    <scope>NUCLEOTIDE SEQUENCE</scope>
    <source>
        <strain evidence="20">N/A</strain>
    </source>
</reference>
<feature type="binding site" evidence="16">
    <location>
        <position position="185"/>
    </location>
    <ligand>
        <name>Zn(2+)</name>
        <dbReference type="ChEBI" id="CHEBI:29105"/>
        <note>catalytic</note>
    </ligand>
</feature>
<evidence type="ECO:0000259" key="18">
    <source>
        <dbReference type="PROSITE" id="PS01180"/>
    </source>
</evidence>
<dbReference type="InterPro" id="IPR001506">
    <property type="entry name" value="Peptidase_M12A"/>
</dbReference>
<evidence type="ECO:0000256" key="5">
    <source>
        <dbReference type="ARBA" id="ARBA00022670"/>
    </source>
</evidence>
<dbReference type="GO" id="GO:0004222">
    <property type="term" value="F:metalloendopeptidase activity"/>
    <property type="evidence" value="ECO:0007669"/>
    <property type="project" value="UniProtKB-UniRule"/>
</dbReference>
<dbReference type="Proteomes" id="UP001176961">
    <property type="component" value="Unassembled WGS sequence"/>
</dbReference>
<name>A0AA36H3S6_CYLNA</name>
<dbReference type="SUPFAM" id="SSF55486">
    <property type="entry name" value="Metalloproteases ('zincins'), catalytic domain"/>
    <property type="match status" value="1"/>
</dbReference>
<dbReference type="PRINTS" id="PR00480">
    <property type="entry name" value="ASTACIN"/>
</dbReference>
<comment type="cofactor">
    <cofactor evidence="16 17">
        <name>Zn(2+)</name>
        <dbReference type="ChEBI" id="CHEBI:29105"/>
    </cofactor>
    <text evidence="16 17">Binds 1 zinc ion per subunit.</text>
</comment>
<dbReference type="InterPro" id="IPR000859">
    <property type="entry name" value="CUB_dom"/>
</dbReference>
<evidence type="ECO:0000256" key="9">
    <source>
        <dbReference type="ARBA" id="ARBA00022833"/>
    </source>
</evidence>
<evidence type="ECO:0000256" key="4">
    <source>
        <dbReference type="ARBA" id="ARBA00022536"/>
    </source>
</evidence>
<dbReference type="PIRSF" id="PIRSF036365">
    <property type="entry name" value="Astacin_nematoda"/>
    <property type="match status" value="1"/>
</dbReference>
<evidence type="ECO:0000256" key="2">
    <source>
        <dbReference type="ARBA" id="ARBA00004613"/>
    </source>
</evidence>
<comment type="caution">
    <text evidence="15">Lacks conserved residue(s) required for the propagation of feature annotation.</text>
</comment>
<dbReference type="InterPro" id="IPR006026">
    <property type="entry name" value="Peptidase_Metallo"/>
</dbReference>
<evidence type="ECO:0000256" key="12">
    <source>
        <dbReference type="ARBA" id="ARBA00023157"/>
    </source>
</evidence>
<evidence type="ECO:0000256" key="14">
    <source>
        <dbReference type="PIRNR" id="PIRNR036365"/>
    </source>
</evidence>
<comment type="function">
    <text evidence="1">Metalloprotease.</text>
</comment>
<evidence type="ECO:0000256" key="7">
    <source>
        <dbReference type="ARBA" id="ARBA00022729"/>
    </source>
</evidence>
<keyword evidence="3 14" id="KW-0964">Secreted</keyword>
<dbReference type="GO" id="GO:0006508">
    <property type="term" value="P:proteolysis"/>
    <property type="evidence" value="ECO:0007669"/>
    <property type="project" value="UniProtKB-KW"/>
</dbReference>
<evidence type="ECO:0000256" key="10">
    <source>
        <dbReference type="ARBA" id="ARBA00023049"/>
    </source>
</evidence>
<keyword evidence="7" id="KW-0732">Signal</keyword>
<dbReference type="Gene3D" id="3.40.390.10">
    <property type="entry name" value="Collagenase (Catalytic Domain)"/>
    <property type="match status" value="1"/>
</dbReference>
<dbReference type="FunFam" id="3.40.390.10:FF:000048">
    <property type="entry name" value="Zinc metalloproteinase"/>
    <property type="match status" value="1"/>
</dbReference>
<evidence type="ECO:0000256" key="6">
    <source>
        <dbReference type="ARBA" id="ARBA00022723"/>
    </source>
</evidence>
<keyword evidence="5 16" id="KW-0645">Protease</keyword>
<dbReference type="InterPro" id="IPR034035">
    <property type="entry name" value="Astacin-like_dom"/>
</dbReference>
<evidence type="ECO:0000313" key="20">
    <source>
        <dbReference type="EMBL" id="CAJ0603134.1"/>
    </source>
</evidence>
<dbReference type="InterPro" id="IPR024079">
    <property type="entry name" value="MetalloPept_cat_dom_sf"/>
</dbReference>